<dbReference type="Proteomes" id="UP000694044">
    <property type="component" value="Unassembled WGS sequence"/>
</dbReference>
<feature type="compositionally biased region" description="Basic residues" evidence="6">
    <location>
        <begin position="127"/>
        <end position="138"/>
    </location>
</feature>
<comment type="caution">
    <text evidence="8">The sequence shown here is derived from an EMBL/GenBank/DDBJ whole genome shotgun (WGS) entry which is preliminary data.</text>
</comment>
<evidence type="ECO:0000259" key="7">
    <source>
        <dbReference type="PROSITE" id="PS50305"/>
    </source>
</evidence>
<dbReference type="GO" id="GO:0046872">
    <property type="term" value="F:metal ion binding"/>
    <property type="evidence" value="ECO:0007669"/>
    <property type="project" value="UniProtKB-KW"/>
</dbReference>
<evidence type="ECO:0000256" key="4">
    <source>
        <dbReference type="ARBA" id="ARBA00038170"/>
    </source>
</evidence>
<organism evidence="8 9">
    <name type="scientific">Phytophthora pseudosyringae</name>
    <dbReference type="NCBI Taxonomy" id="221518"/>
    <lineage>
        <taxon>Eukaryota</taxon>
        <taxon>Sar</taxon>
        <taxon>Stramenopiles</taxon>
        <taxon>Oomycota</taxon>
        <taxon>Peronosporomycetes</taxon>
        <taxon>Peronosporales</taxon>
        <taxon>Peronosporaceae</taxon>
        <taxon>Phytophthora</taxon>
    </lineage>
</organism>
<proteinExistence type="inferred from homology"/>
<feature type="binding site" evidence="5">
    <location>
        <position position="244"/>
    </location>
    <ligand>
        <name>Zn(2+)</name>
        <dbReference type="ChEBI" id="CHEBI:29105"/>
    </ligand>
</feature>
<keyword evidence="3 5" id="KW-0862">Zinc</keyword>
<dbReference type="GO" id="GO:0005634">
    <property type="term" value="C:nucleus"/>
    <property type="evidence" value="ECO:0007669"/>
    <property type="project" value="TreeGrafter"/>
</dbReference>
<name>A0A8T1VEV3_9STRA</name>
<dbReference type="PROSITE" id="PS50305">
    <property type="entry name" value="SIRTUIN"/>
    <property type="match status" value="1"/>
</dbReference>
<feature type="binding site" evidence="5">
    <location>
        <position position="222"/>
    </location>
    <ligand>
        <name>Zn(2+)</name>
        <dbReference type="ChEBI" id="CHEBI:29105"/>
    </ligand>
</feature>
<dbReference type="OrthoDB" id="424302at2759"/>
<dbReference type="GO" id="GO:0017136">
    <property type="term" value="F:histone deacetylase activity, NAD-dependent"/>
    <property type="evidence" value="ECO:0007669"/>
    <property type="project" value="TreeGrafter"/>
</dbReference>
<reference evidence="8" key="1">
    <citation type="submission" date="2021-02" db="EMBL/GenBank/DDBJ databases">
        <authorList>
            <person name="Palmer J.M."/>
        </authorList>
    </citation>
    <scope>NUCLEOTIDE SEQUENCE</scope>
    <source>
        <strain evidence="8">SCRP734</strain>
    </source>
</reference>
<evidence type="ECO:0000256" key="6">
    <source>
        <dbReference type="SAM" id="MobiDB-lite"/>
    </source>
</evidence>
<dbReference type="PANTHER" id="PTHR11085">
    <property type="entry name" value="NAD-DEPENDENT PROTEIN DEACYLASE SIRTUIN-5, MITOCHONDRIAL-RELATED"/>
    <property type="match status" value="1"/>
</dbReference>
<evidence type="ECO:0000256" key="1">
    <source>
        <dbReference type="ARBA" id="ARBA00012928"/>
    </source>
</evidence>
<keyword evidence="2 5" id="KW-0479">Metal-binding</keyword>
<dbReference type="GO" id="GO:0070403">
    <property type="term" value="F:NAD+ binding"/>
    <property type="evidence" value="ECO:0007669"/>
    <property type="project" value="InterPro"/>
</dbReference>
<evidence type="ECO:0000256" key="5">
    <source>
        <dbReference type="PROSITE-ProRule" id="PRU00236"/>
    </source>
</evidence>
<dbReference type="InterPro" id="IPR026590">
    <property type="entry name" value="Ssirtuin_cat_dom"/>
</dbReference>
<feature type="region of interest" description="Disordered" evidence="6">
    <location>
        <begin position="127"/>
        <end position="167"/>
    </location>
</feature>
<dbReference type="GO" id="GO:0000122">
    <property type="term" value="P:negative regulation of transcription by RNA polymerase II"/>
    <property type="evidence" value="ECO:0007669"/>
    <property type="project" value="TreeGrafter"/>
</dbReference>
<comment type="similarity">
    <text evidence="4">Belongs to the sirtuin family. Class IV subfamily.</text>
</comment>
<feature type="domain" description="Deacetylase sirtuin-type" evidence="7">
    <location>
        <begin position="81"/>
        <end position="357"/>
    </location>
</feature>
<evidence type="ECO:0000256" key="3">
    <source>
        <dbReference type="ARBA" id="ARBA00022833"/>
    </source>
</evidence>
<evidence type="ECO:0000313" key="8">
    <source>
        <dbReference type="EMBL" id="KAG7379611.1"/>
    </source>
</evidence>
<gene>
    <name evidence="8" type="ORF">PHYPSEUDO_008338</name>
</gene>
<feature type="binding site" evidence="5">
    <location>
        <position position="239"/>
    </location>
    <ligand>
        <name>Zn(2+)</name>
        <dbReference type="ChEBI" id="CHEBI:29105"/>
    </ligand>
</feature>
<feature type="active site" description="Proton acceptor" evidence="5">
    <location>
        <position position="214"/>
    </location>
</feature>
<accession>A0A8T1VEV3</accession>
<dbReference type="Pfam" id="PF02146">
    <property type="entry name" value="SIR2"/>
    <property type="match status" value="1"/>
</dbReference>
<feature type="binding site" evidence="5">
    <location>
        <position position="225"/>
    </location>
    <ligand>
        <name>Zn(2+)</name>
        <dbReference type="ChEBI" id="CHEBI:29105"/>
    </ligand>
</feature>
<feature type="compositionally biased region" description="Acidic residues" evidence="6">
    <location>
        <begin position="142"/>
        <end position="152"/>
    </location>
</feature>
<dbReference type="EMBL" id="JAGDFM010000338">
    <property type="protein sequence ID" value="KAG7379611.1"/>
    <property type="molecule type" value="Genomic_DNA"/>
</dbReference>
<dbReference type="InterPro" id="IPR050134">
    <property type="entry name" value="NAD-dep_sirtuin_deacylases"/>
</dbReference>
<dbReference type="GO" id="GO:0003714">
    <property type="term" value="F:transcription corepressor activity"/>
    <property type="evidence" value="ECO:0007669"/>
    <property type="project" value="TreeGrafter"/>
</dbReference>
<feature type="compositionally biased region" description="Basic and acidic residues" evidence="6">
    <location>
        <begin position="69"/>
        <end position="84"/>
    </location>
</feature>
<dbReference type="PANTHER" id="PTHR11085:SF12">
    <property type="entry name" value="NAD-DEPENDENT PROTEIN DEACYLASE SIRTUIN-6"/>
    <property type="match status" value="1"/>
</dbReference>
<dbReference type="InterPro" id="IPR003000">
    <property type="entry name" value="Sirtuin"/>
</dbReference>
<dbReference type="AlphaFoldDB" id="A0A8T1VEV3"/>
<keyword evidence="9" id="KW-1185">Reference proteome</keyword>
<evidence type="ECO:0000256" key="2">
    <source>
        <dbReference type="ARBA" id="ARBA00022723"/>
    </source>
</evidence>
<sequence length="393" mass="43840">MLAASAALKRCRAPSDGDDYLPAAHNYQLAPMKALLRSARRDFYLQSLQDSSPITSDEQQQEQQPQELTIKHEPERTNHSEQELDTKCRKLAELIATSKHLVAFTGAGISTSVGIPDYRGEHGIRTKHFKLQQAKKRHKSDEDDDESSEGGENDVKSEENEPQIPDFNQLVPSATHMALQELHRLGFLKHVVSQNVDNLHLKSGVPASALTEVHGNATQAKCETCEKIYTKDFPWTGLCDDPECASMKRSVEQRLRARTRHGNGRLKRNVVGFDEPLGDIDLAIDECEAADVALVLGTSLKVEPFSEMAGEYAGSLCIVNLQSTTTKLDRRAEETGVRLFEKTDVVMEKVMQFLTKDPTYRVPKWTGEHPTAVFEPEHESKNLVNVLAGRVLS</sequence>
<protein>
    <recommendedName>
        <fullName evidence="1">protein acetyllysine N-acetyltransferase</fullName>
        <ecNumber evidence="1">2.3.1.286</ecNumber>
    </recommendedName>
</protein>
<feature type="region of interest" description="Disordered" evidence="6">
    <location>
        <begin position="51"/>
        <end position="84"/>
    </location>
</feature>
<evidence type="ECO:0000313" key="9">
    <source>
        <dbReference type="Proteomes" id="UP000694044"/>
    </source>
</evidence>
<dbReference type="EC" id="2.3.1.286" evidence="1"/>